<evidence type="ECO:0000313" key="4">
    <source>
        <dbReference type="EMBL" id="TPE42833.1"/>
    </source>
</evidence>
<organism evidence="4 5">
    <name type="scientific">Pontibacter mangrovi</name>
    <dbReference type="NCBI Taxonomy" id="2589816"/>
    <lineage>
        <taxon>Bacteria</taxon>
        <taxon>Pseudomonadati</taxon>
        <taxon>Bacteroidota</taxon>
        <taxon>Cytophagia</taxon>
        <taxon>Cytophagales</taxon>
        <taxon>Hymenobacteraceae</taxon>
        <taxon>Pontibacter</taxon>
    </lineage>
</organism>
<evidence type="ECO:0000313" key="5">
    <source>
        <dbReference type="Proteomes" id="UP000316727"/>
    </source>
</evidence>
<dbReference type="InterPro" id="IPR002110">
    <property type="entry name" value="Ankyrin_rpt"/>
</dbReference>
<dbReference type="EMBL" id="VFRQ01000009">
    <property type="protein sequence ID" value="TPE42833.1"/>
    <property type="molecule type" value="Genomic_DNA"/>
</dbReference>
<dbReference type="PANTHER" id="PTHR24171">
    <property type="entry name" value="ANKYRIN REPEAT DOMAIN-CONTAINING PROTEIN 39-RELATED"/>
    <property type="match status" value="1"/>
</dbReference>
<dbReference type="SUPFAM" id="SSF48403">
    <property type="entry name" value="Ankyrin repeat"/>
    <property type="match status" value="1"/>
</dbReference>
<dbReference type="OrthoDB" id="407974at2"/>
<dbReference type="Proteomes" id="UP000316727">
    <property type="component" value="Unassembled WGS sequence"/>
</dbReference>
<feature type="repeat" description="ANK" evidence="3">
    <location>
        <begin position="39"/>
        <end position="71"/>
    </location>
</feature>
<evidence type="ECO:0000256" key="3">
    <source>
        <dbReference type="PROSITE-ProRule" id="PRU00023"/>
    </source>
</evidence>
<dbReference type="PROSITE" id="PS50297">
    <property type="entry name" value="ANK_REP_REGION"/>
    <property type="match status" value="1"/>
</dbReference>
<comment type="caution">
    <text evidence="4">The sequence shown here is derived from an EMBL/GenBank/DDBJ whole genome shotgun (WGS) entry which is preliminary data.</text>
</comment>
<evidence type="ECO:0000256" key="2">
    <source>
        <dbReference type="ARBA" id="ARBA00023043"/>
    </source>
</evidence>
<keyword evidence="2 3" id="KW-0040">ANK repeat</keyword>
<dbReference type="Pfam" id="PF12796">
    <property type="entry name" value="Ank_2"/>
    <property type="match status" value="1"/>
</dbReference>
<dbReference type="RefSeq" id="WP_140622567.1">
    <property type="nucleotide sequence ID" value="NZ_VFRQ01000009.1"/>
</dbReference>
<keyword evidence="1" id="KW-0677">Repeat</keyword>
<proteinExistence type="predicted"/>
<reference evidence="4 5" key="1">
    <citation type="submission" date="2019-06" db="EMBL/GenBank/DDBJ databases">
        <title>A novel bacterium of genus Pontibacter, isolated from marine sediment.</title>
        <authorList>
            <person name="Huang H."/>
            <person name="Mo K."/>
            <person name="Hu Y."/>
        </authorList>
    </citation>
    <scope>NUCLEOTIDE SEQUENCE [LARGE SCALE GENOMIC DNA]</scope>
    <source>
        <strain evidence="4 5">HB172049</strain>
    </source>
</reference>
<gene>
    <name evidence="4" type="ORF">FJM65_16020</name>
</gene>
<name>A0A501VYL0_9BACT</name>
<dbReference type="PROSITE" id="PS50088">
    <property type="entry name" value="ANK_REPEAT"/>
    <property type="match status" value="1"/>
</dbReference>
<keyword evidence="5" id="KW-1185">Reference proteome</keyword>
<protein>
    <submittedName>
        <fullName evidence="4">Ankyrin repeat domain-containing protein</fullName>
    </submittedName>
</protein>
<accession>A0A501VYL0</accession>
<dbReference type="PANTHER" id="PTHR24171:SF9">
    <property type="entry name" value="ANKYRIN REPEAT DOMAIN-CONTAINING PROTEIN 39"/>
    <property type="match status" value="1"/>
</dbReference>
<dbReference type="Gene3D" id="1.25.40.20">
    <property type="entry name" value="Ankyrin repeat-containing domain"/>
    <property type="match status" value="1"/>
</dbReference>
<evidence type="ECO:0000256" key="1">
    <source>
        <dbReference type="ARBA" id="ARBA00022737"/>
    </source>
</evidence>
<dbReference type="InterPro" id="IPR036770">
    <property type="entry name" value="Ankyrin_rpt-contain_sf"/>
</dbReference>
<sequence>MKKNPAFDKLISCIVNSNTEEFIDVLEASPINIDTRGSKGWTLLHYAAQYLAVEIGQILISKGADVNAKDDFGNNVLWRATFSSQGKGEFIEFLLRNGADRFAKNNSGISPVDLANTISNYNVKQYFEE</sequence>
<dbReference type="SMART" id="SM00248">
    <property type="entry name" value="ANK"/>
    <property type="match status" value="2"/>
</dbReference>
<dbReference type="AlphaFoldDB" id="A0A501VYL0"/>